<name>A0A6A6IWV7_9PLEO</name>
<dbReference type="AlphaFoldDB" id="A0A6A6IWV7"/>
<proteinExistence type="predicted"/>
<protein>
    <submittedName>
        <fullName evidence="2">Uncharacterized protein</fullName>
    </submittedName>
</protein>
<dbReference type="Proteomes" id="UP000800094">
    <property type="component" value="Unassembled WGS sequence"/>
</dbReference>
<gene>
    <name evidence="2" type="ORF">BU26DRAFT_145084</name>
</gene>
<reference evidence="2" key="1">
    <citation type="journal article" date="2020" name="Stud. Mycol.">
        <title>101 Dothideomycetes genomes: a test case for predicting lifestyles and emergence of pathogens.</title>
        <authorList>
            <person name="Haridas S."/>
            <person name="Albert R."/>
            <person name="Binder M."/>
            <person name="Bloem J."/>
            <person name="Labutti K."/>
            <person name="Salamov A."/>
            <person name="Andreopoulos B."/>
            <person name="Baker S."/>
            <person name="Barry K."/>
            <person name="Bills G."/>
            <person name="Bluhm B."/>
            <person name="Cannon C."/>
            <person name="Castanera R."/>
            <person name="Culley D."/>
            <person name="Daum C."/>
            <person name="Ezra D."/>
            <person name="Gonzalez J."/>
            <person name="Henrissat B."/>
            <person name="Kuo A."/>
            <person name="Liang C."/>
            <person name="Lipzen A."/>
            <person name="Lutzoni F."/>
            <person name="Magnuson J."/>
            <person name="Mondo S."/>
            <person name="Nolan M."/>
            <person name="Ohm R."/>
            <person name="Pangilinan J."/>
            <person name="Park H.-J."/>
            <person name="Ramirez L."/>
            <person name="Alfaro M."/>
            <person name="Sun H."/>
            <person name="Tritt A."/>
            <person name="Yoshinaga Y."/>
            <person name="Zwiers L.-H."/>
            <person name="Turgeon B."/>
            <person name="Goodwin S."/>
            <person name="Spatafora J."/>
            <person name="Crous P."/>
            <person name="Grigoriev I."/>
        </authorList>
    </citation>
    <scope>NUCLEOTIDE SEQUENCE</scope>
    <source>
        <strain evidence="2">CBS 122368</strain>
    </source>
</reference>
<evidence type="ECO:0000313" key="2">
    <source>
        <dbReference type="EMBL" id="KAF2254778.1"/>
    </source>
</evidence>
<feature type="region of interest" description="Disordered" evidence="1">
    <location>
        <begin position="1"/>
        <end position="29"/>
    </location>
</feature>
<dbReference type="RefSeq" id="XP_033689782.1">
    <property type="nucleotide sequence ID" value="XM_033819890.1"/>
</dbReference>
<keyword evidence="3" id="KW-1185">Reference proteome</keyword>
<evidence type="ECO:0000313" key="3">
    <source>
        <dbReference type="Proteomes" id="UP000800094"/>
    </source>
</evidence>
<organism evidence="2 3">
    <name type="scientific">Trematosphaeria pertusa</name>
    <dbReference type="NCBI Taxonomy" id="390896"/>
    <lineage>
        <taxon>Eukaryota</taxon>
        <taxon>Fungi</taxon>
        <taxon>Dikarya</taxon>
        <taxon>Ascomycota</taxon>
        <taxon>Pezizomycotina</taxon>
        <taxon>Dothideomycetes</taxon>
        <taxon>Pleosporomycetidae</taxon>
        <taxon>Pleosporales</taxon>
        <taxon>Massarineae</taxon>
        <taxon>Trematosphaeriaceae</taxon>
        <taxon>Trematosphaeria</taxon>
    </lineage>
</organism>
<accession>A0A6A6IWV7</accession>
<dbReference type="EMBL" id="ML987190">
    <property type="protein sequence ID" value="KAF2254778.1"/>
    <property type="molecule type" value="Genomic_DNA"/>
</dbReference>
<dbReference type="GeneID" id="54573220"/>
<evidence type="ECO:0000256" key="1">
    <source>
        <dbReference type="SAM" id="MobiDB-lite"/>
    </source>
</evidence>
<sequence length="169" mass="18140">MALIRNQLGGSSLLATSPGPRSSCHPSPTTLAPRRCNPFALSVLVPHLSTQAACFSSHNPDCPAQESHTTCAVSNECAFRQNSHDLRLAPATSTSARGAFGGKHPEGVSIFLEAWLCSYIYLVRRAPICLKRHGSCRMGRPASFGPCSLRSARVSRRTLATPLQHASRC</sequence>